<dbReference type="RefSeq" id="WP_109229432.1">
    <property type="nucleotide sequence ID" value="NZ_PYHR01000002.1"/>
</dbReference>
<comment type="caution">
    <text evidence="2">The sequence shown here is derived from an EMBL/GenBank/DDBJ whole genome shotgun (WGS) entry which is preliminary data.</text>
</comment>
<dbReference type="EMBL" id="PYHR01000002">
    <property type="protein sequence ID" value="PWD51051.1"/>
    <property type="molecule type" value="Genomic_DNA"/>
</dbReference>
<reference evidence="2 3" key="1">
    <citation type="submission" date="2018-03" db="EMBL/GenBank/DDBJ databases">
        <title>Genome assembly of novel Miniimonas species PCH200.</title>
        <authorList>
            <person name="Thakur V."/>
            <person name="Kumar V."/>
            <person name="Singh D."/>
        </authorList>
    </citation>
    <scope>NUCLEOTIDE SEQUENCE [LARGE SCALE GENOMIC DNA]</scope>
    <source>
        <strain evidence="2 3">PCH200</strain>
    </source>
</reference>
<dbReference type="OrthoDB" id="3784033at2"/>
<name>A0A2U1ZVQ6_9MICO</name>
<organism evidence="2 3">
    <name type="scientific">Serinibacter arcticus</name>
    <dbReference type="NCBI Taxonomy" id="1655435"/>
    <lineage>
        <taxon>Bacteria</taxon>
        <taxon>Bacillati</taxon>
        <taxon>Actinomycetota</taxon>
        <taxon>Actinomycetes</taxon>
        <taxon>Micrococcales</taxon>
        <taxon>Beutenbergiaceae</taxon>
        <taxon>Serinibacter</taxon>
    </lineage>
</organism>
<dbReference type="AlphaFoldDB" id="A0A2U1ZVQ6"/>
<protein>
    <submittedName>
        <fullName evidence="2">Uncharacterized protein</fullName>
    </submittedName>
</protein>
<feature type="signal peptide" evidence="1">
    <location>
        <begin position="1"/>
        <end position="33"/>
    </location>
</feature>
<keyword evidence="1" id="KW-0732">Signal</keyword>
<evidence type="ECO:0000256" key="1">
    <source>
        <dbReference type="SAM" id="SignalP"/>
    </source>
</evidence>
<evidence type="ECO:0000313" key="3">
    <source>
        <dbReference type="Proteomes" id="UP000245166"/>
    </source>
</evidence>
<proteinExistence type="predicted"/>
<evidence type="ECO:0000313" key="2">
    <source>
        <dbReference type="EMBL" id="PWD51051.1"/>
    </source>
</evidence>
<dbReference type="Proteomes" id="UP000245166">
    <property type="component" value="Unassembled WGS sequence"/>
</dbReference>
<feature type="chain" id="PRO_5039246137" evidence="1">
    <location>
        <begin position="34"/>
        <end position="324"/>
    </location>
</feature>
<sequence>MTQAQARTAVRRRPCTTAALTTLAALLFGNAAACAPAPRDPPAAPSAATETAADPAATVLADALVVEIEQARLDWGRRVVSLVISVPDDAPGDAPDTELEVVAANLDSPAWDGNRSEDPDRTVTVAAGRTRSMFVALGDPQCAPAPDGTPEALAVLTVRTPDGEELTREVAVTDPYGHLARAWGEDCARAGAEEVASLAIGEEVVAGEHDGVTTGTITVTVTPEATTDVVLTGITGTQLLAPLGGAAAWTDPSLGSAARTGSEVPLTFTAVRCDRHAIAEDKRGTYLGITTTRDGVAQPVFHVQLPERTRANLMEWFAQACAWE</sequence>
<gene>
    <name evidence="2" type="ORF">C8046_10720</name>
</gene>
<accession>A0A2U1ZVQ6</accession>
<keyword evidence="3" id="KW-1185">Reference proteome</keyword>